<gene>
    <name evidence="3" type="ORF">UFOPK3789_00864</name>
</gene>
<reference evidence="3" key="1">
    <citation type="submission" date="2020-05" db="EMBL/GenBank/DDBJ databases">
        <authorList>
            <person name="Chiriac C."/>
            <person name="Salcher M."/>
            <person name="Ghai R."/>
            <person name="Kavagutti S V."/>
        </authorList>
    </citation>
    <scope>NUCLEOTIDE SEQUENCE</scope>
</reference>
<accession>A0A6J7KET7</accession>
<proteinExistence type="predicted"/>
<feature type="transmembrane region" description="Helical" evidence="2">
    <location>
        <begin position="25"/>
        <end position="45"/>
    </location>
</feature>
<organism evidence="3">
    <name type="scientific">freshwater metagenome</name>
    <dbReference type="NCBI Taxonomy" id="449393"/>
    <lineage>
        <taxon>unclassified sequences</taxon>
        <taxon>metagenomes</taxon>
        <taxon>ecological metagenomes</taxon>
    </lineage>
</organism>
<sequence length="88" mass="8757">MTSTEQAKGSNGSTGERAAKRRRNIILGAIAFGVLALALLAVGVLPKNSGTSGCTRREPCPSITTTVAPTTTTIGTGGGSPVVTTTTP</sequence>
<feature type="compositionally biased region" description="Low complexity" evidence="1">
    <location>
        <begin position="61"/>
        <end position="74"/>
    </location>
</feature>
<evidence type="ECO:0000256" key="2">
    <source>
        <dbReference type="SAM" id="Phobius"/>
    </source>
</evidence>
<dbReference type="AlphaFoldDB" id="A0A6J7KET7"/>
<protein>
    <submittedName>
        <fullName evidence="3">Unannotated protein</fullName>
    </submittedName>
</protein>
<evidence type="ECO:0000256" key="1">
    <source>
        <dbReference type="SAM" id="MobiDB-lite"/>
    </source>
</evidence>
<keyword evidence="2" id="KW-0812">Transmembrane</keyword>
<name>A0A6J7KET7_9ZZZZ</name>
<dbReference type="EMBL" id="CAFBNL010000043">
    <property type="protein sequence ID" value="CAB4953931.1"/>
    <property type="molecule type" value="Genomic_DNA"/>
</dbReference>
<keyword evidence="2" id="KW-0472">Membrane</keyword>
<keyword evidence="2" id="KW-1133">Transmembrane helix</keyword>
<feature type="region of interest" description="Disordered" evidence="1">
    <location>
        <begin position="47"/>
        <end position="88"/>
    </location>
</feature>
<evidence type="ECO:0000313" key="3">
    <source>
        <dbReference type="EMBL" id="CAB4953931.1"/>
    </source>
</evidence>